<dbReference type="OrthoDB" id="9978173at2759"/>
<feature type="region of interest" description="Disordered" evidence="1">
    <location>
        <begin position="337"/>
        <end position="371"/>
    </location>
</feature>
<feature type="region of interest" description="Disordered" evidence="1">
    <location>
        <begin position="37"/>
        <end position="72"/>
    </location>
</feature>
<dbReference type="Proteomes" id="UP001055219">
    <property type="component" value="Unassembled WGS sequence"/>
</dbReference>
<evidence type="ECO:0000313" key="3">
    <source>
        <dbReference type="Proteomes" id="UP001055219"/>
    </source>
</evidence>
<sequence length="371" mass="41561">MRFAEPRCRIHNERNTRKLWGFTEYFRSIFTSGASLTPSAVPTSTISPTAKTSNVPVTTRPSANAPPGWRLKSVTSPEAHLKQTARRESETRKEIFQYSFYPDHNISPASNGLVSAALQAYSSHHHLILRSEDAWFVILMQLSFYINANAEKLRNHFVARQGKKELVVEEGGTIRTVNLGRMAVSMTGQMHKFVVDKDLRQWILPDFSTTNDNDTVVAAALFMGAMQEYFKYTYRLLCGIPSVTLGRSMTGFAFGTVWRKLMNGALMRKSKRAQFKITGDDDYFRHESAECELDGITFEFVENIPLGYTKVPVRVDDNETEYDTEIVAGMVGVAVSSSGEGLDDSNPDTLYGLSDGVKDKTTQTDGEKDQT</sequence>
<comment type="caution">
    <text evidence="2">The sequence shown here is derived from an EMBL/GenBank/DDBJ whole genome shotgun (WGS) entry which is preliminary data.</text>
</comment>
<feature type="compositionally biased region" description="Basic and acidic residues" evidence="1">
    <location>
        <begin position="356"/>
        <end position="371"/>
    </location>
</feature>
<feature type="compositionally biased region" description="Polar residues" evidence="1">
    <location>
        <begin position="37"/>
        <end position="62"/>
    </location>
</feature>
<gene>
    <name evidence="2" type="ORF">J7T54_002586</name>
</gene>
<dbReference type="PANTHER" id="PTHR31252:SF11">
    <property type="entry name" value="DUF4419 DOMAIN-CONTAINING PROTEIN"/>
    <property type="match status" value="1"/>
</dbReference>
<protein>
    <submittedName>
        <fullName evidence="2">Uncharacterized protein</fullName>
    </submittedName>
</protein>
<reference evidence="2" key="2">
    <citation type="submission" date="2022-07" db="EMBL/GenBank/DDBJ databases">
        <authorList>
            <person name="Goncalves M.F.M."/>
            <person name="Hilario S."/>
            <person name="Van De Peer Y."/>
            <person name="Esteves A.C."/>
            <person name="Alves A."/>
        </authorList>
    </citation>
    <scope>NUCLEOTIDE SEQUENCE</scope>
    <source>
        <strain evidence="2">MUM 19.33</strain>
    </source>
</reference>
<dbReference type="Pfam" id="PF14388">
    <property type="entry name" value="DUF4419"/>
    <property type="match status" value="2"/>
</dbReference>
<dbReference type="InterPro" id="IPR025533">
    <property type="entry name" value="DUF4419"/>
</dbReference>
<dbReference type="EMBL" id="JAGIXG020000024">
    <property type="protein sequence ID" value="KAI6781228.1"/>
    <property type="molecule type" value="Genomic_DNA"/>
</dbReference>
<dbReference type="PANTHER" id="PTHR31252">
    <property type="entry name" value="DUF4419 DOMAIN-CONTAINING PROTEIN"/>
    <property type="match status" value="1"/>
</dbReference>
<accession>A0A9P9Y0B6</accession>
<reference evidence="2" key="1">
    <citation type="journal article" date="2021" name="J Fungi (Basel)">
        <title>Genomic and Metabolomic Analyses of the Marine Fungus Emericellopsis cladophorae: Insights into Saltwater Adaptability Mechanisms and Its Biosynthetic Potential.</title>
        <authorList>
            <person name="Goncalves M.F.M."/>
            <person name="Hilario S."/>
            <person name="Van de Peer Y."/>
            <person name="Esteves A.C."/>
            <person name="Alves A."/>
        </authorList>
    </citation>
    <scope>NUCLEOTIDE SEQUENCE</scope>
    <source>
        <strain evidence="2">MUM 19.33</strain>
    </source>
</reference>
<evidence type="ECO:0000313" key="2">
    <source>
        <dbReference type="EMBL" id="KAI6781228.1"/>
    </source>
</evidence>
<evidence type="ECO:0000256" key="1">
    <source>
        <dbReference type="SAM" id="MobiDB-lite"/>
    </source>
</evidence>
<name>A0A9P9Y0B6_9HYPO</name>
<proteinExistence type="predicted"/>
<dbReference type="GeneID" id="75829096"/>
<organism evidence="2 3">
    <name type="scientific">Emericellopsis cladophorae</name>
    <dbReference type="NCBI Taxonomy" id="2686198"/>
    <lineage>
        <taxon>Eukaryota</taxon>
        <taxon>Fungi</taxon>
        <taxon>Dikarya</taxon>
        <taxon>Ascomycota</taxon>
        <taxon>Pezizomycotina</taxon>
        <taxon>Sordariomycetes</taxon>
        <taxon>Hypocreomycetidae</taxon>
        <taxon>Hypocreales</taxon>
        <taxon>Bionectriaceae</taxon>
        <taxon>Emericellopsis</taxon>
    </lineage>
</organism>
<dbReference type="RefSeq" id="XP_051362084.1">
    <property type="nucleotide sequence ID" value="XM_051506749.1"/>
</dbReference>
<keyword evidence="3" id="KW-1185">Reference proteome</keyword>
<dbReference type="AlphaFoldDB" id="A0A9P9Y0B6"/>